<evidence type="ECO:0000313" key="6">
    <source>
        <dbReference type="Proteomes" id="UP000283063"/>
    </source>
</evidence>
<dbReference type="RefSeq" id="WP_127748054.1">
    <property type="nucleotide sequence ID" value="NZ_CP033219.1"/>
</dbReference>
<accession>A0A3T0N0E1</accession>
<protein>
    <recommendedName>
        <fullName evidence="4">Type II restriction enzyme NaeI domain-containing protein</fullName>
    </recommendedName>
</protein>
<dbReference type="Gene3D" id="3.40.600.10">
    <property type="entry name" value="DNA mismatch repair MutH/Restriction endonuclease, type II"/>
    <property type="match status" value="1"/>
</dbReference>
<dbReference type="InterPro" id="IPR037057">
    <property type="entry name" value="DNA_rep_MutH/T2_RE_sf"/>
</dbReference>
<dbReference type="GO" id="GO:0009036">
    <property type="term" value="F:type II site-specific deoxyribonuclease activity"/>
    <property type="evidence" value="ECO:0007669"/>
    <property type="project" value="InterPro"/>
</dbReference>
<evidence type="ECO:0000256" key="2">
    <source>
        <dbReference type="ARBA" id="ARBA00022759"/>
    </source>
</evidence>
<dbReference type="InterPro" id="IPR011335">
    <property type="entry name" value="Restrct_endonuc-II-like"/>
</dbReference>
<keyword evidence="2" id="KW-0255">Endonuclease</keyword>
<organism evidence="5 6">
    <name type="scientific">Parasedimentitalea marina</name>
    <dbReference type="NCBI Taxonomy" id="2483033"/>
    <lineage>
        <taxon>Bacteria</taxon>
        <taxon>Pseudomonadati</taxon>
        <taxon>Pseudomonadota</taxon>
        <taxon>Alphaproteobacteria</taxon>
        <taxon>Rhodobacterales</taxon>
        <taxon>Paracoccaceae</taxon>
        <taxon>Parasedimentitalea</taxon>
    </lineage>
</organism>
<evidence type="ECO:0000256" key="3">
    <source>
        <dbReference type="ARBA" id="ARBA00022801"/>
    </source>
</evidence>
<gene>
    <name evidence="5" type="ORF">EBB79_06065</name>
</gene>
<evidence type="ECO:0000256" key="1">
    <source>
        <dbReference type="ARBA" id="ARBA00022722"/>
    </source>
</evidence>
<evidence type="ECO:0000259" key="4">
    <source>
        <dbReference type="Pfam" id="PF09126"/>
    </source>
</evidence>
<keyword evidence="1" id="KW-0540">Nuclease</keyword>
<feature type="domain" description="Type II restriction enzyme NaeI" evidence="4">
    <location>
        <begin position="41"/>
        <end position="282"/>
    </location>
</feature>
<evidence type="ECO:0000313" key="5">
    <source>
        <dbReference type="EMBL" id="AZV77496.1"/>
    </source>
</evidence>
<dbReference type="OrthoDB" id="9179812at2"/>
<dbReference type="Proteomes" id="UP000283063">
    <property type="component" value="Chromosome"/>
</dbReference>
<dbReference type="SUPFAM" id="SSF52980">
    <property type="entry name" value="Restriction endonuclease-like"/>
    <property type="match status" value="1"/>
</dbReference>
<dbReference type="EMBL" id="CP033219">
    <property type="protein sequence ID" value="AZV77496.1"/>
    <property type="molecule type" value="Genomic_DNA"/>
</dbReference>
<reference evidence="5 6" key="1">
    <citation type="submission" date="2018-10" db="EMBL/GenBank/DDBJ databases">
        <title>Parasedimentitalea marina sp. nov., a psychrophilic bacterium isolated from deep seawater of the New Britain Trench.</title>
        <authorList>
            <person name="Cao J."/>
        </authorList>
    </citation>
    <scope>NUCLEOTIDE SEQUENCE [LARGE SCALE GENOMIC DNA]</scope>
    <source>
        <strain evidence="5 6">W43</strain>
    </source>
</reference>
<dbReference type="GO" id="GO:0009307">
    <property type="term" value="P:DNA restriction-modification system"/>
    <property type="evidence" value="ECO:0007669"/>
    <property type="project" value="InterPro"/>
</dbReference>
<sequence>MKKNIPSSLIVPGHPDHDLLSSLQVEITARAGGTLTLADDFPAMLRTCIDDVIMTPKTGRRCYEELEKTEKTYIGTRVEIELRALLRLKRGRLDTVILDQDVDIKNTMGSNWMIPSEAVNHVCILVAADEARARCYLGLVVARPDYLTAGKNKDGKRSISADGFQHILWLLCDHPYPANFWRTVDEDIVEQIFSCDTGNARMAALFRAMQNQPISRDVVEAVAMQKDFMRRVRSDKGHGTRDLLEQDGILLLQGQLHGQLIKAMDLPHCSPAEFISCRPTTALQHRMAAQAGFNLPQIAG</sequence>
<keyword evidence="6" id="KW-1185">Reference proteome</keyword>
<dbReference type="InterPro" id="IPR036388">
    <property type="entry name" value="WH-like_DNA-bd_sf"/>
</dbReference>
<dbReference type="REBASE" id="295501">
    <property type="entry name" value="SspW43ORF6070P"/>
</dbReference>
<dbReference type="Pfam" id="PF09126">
    <property type="entry name" value="NaeI"/>
    <property type="match status" value="1"/>
</dbReference>
<dbReference type="AlphaFoldDB" id="A0A3T0N0E1"/>
<keyword evidence="3" id="KW-0378">Hydrolase</keyword>
<dbReference type="InterPro" id="IPR015210">
    <property type="entry name" value="NaeI"/>
</dbReference>
<name>A0A3T0N0E1_9RHOB</name>
<dbReference type="GO" id="GO:0003677">
    <property type="term" value="F:DNA binding"/>
    <property type="evidence" value="ECO:0007669"/>
    <property type="project" value="InterPro"/>
</dbReference>
<dbReference type="CDD" id="cd22338">
    <property type="entry name" value="NaeI-like"/>
    <property type="match status" value="1"/>
</dbReference>
<dbReference type="Gene3D" id="1.10.10.10">
    <property type="entry name" value="Winged helix-like DNA-binding domain superfamily/Winged helix DNA-binding domain"/>
    <property type="match status" value="1"/>
</dbReference>
<proteinExistence type="predicted"/>
<dbReference type="KEGG" id="sedi:EBB79_06065"/>